<name>A0AAD3YDC2_9TREE</name>
<feature type="compositionally biased region" description="Low complexity" evidence="1">
    <location>
        <begin position="51"/>
        <end position="70"/>
    </location>
</feature>
<comment type="caution">
    <text evidence="2">The sequence shown here is derived from an EMBL/GenBank/DDBJ whole genome shotgun (WGS) entry which is preliminary data.</text>
</comment>
<sequence>MSLSDLDLVSQAMASSEPPNARGATNPITNGSSGGASSGADKSTADVGVIANGTNANGTNANGANTNATADDSIDSVAGIDLSSLSVEERTMLAPIIDALRASSDDSLDVEDIMKQLDAAGNVADTIEGRLDSLLDHLGELEAQATASDKKA</sequence>
<proteinExistence type="predicted"/>
<dbReference type="Proteomes" id="UP001222932">
    <property type="component" value="Unassembled WGS sequence"/>
</dbReference>
<evidence type="ECO:0000256" key="1">
    <source>
        <dbReference type="SAM" id="MobiDB-lite"/>
    </source>
</evidence>
<reference evidence="2" key="2">
    <citation type="submission" date="2023-06" db="EMBL/GenBank/DDBJ databases">
        <authorList>
            <person name="Kobayashi Y."/>
            <person name="Kayamori A."/>
            <person name="Aoki K."/>
            <person name="Shiwa Y."/>
            <person name="Fujita N."/>
            <person name="Sugita T."/>
            <person name="Iwasaki W."/>
            <person name="Tanaka N."/>
            <person name="Takashima M."/>
        </authorList>
    </citation>
    <scope>NUCLEOTIDE SEQUENCE</scope>
    <source>
        <strain evidence="2">HIS016</strain>
    </source>
</reference>
<reference evidence="2" key="1">
    <citation type="journal article" date="2023" name="BMC Genomics">
        <title>Chromosome-level genome assemblies of Cutaneotrichosporon spp. (Trichosporonales, Basidiomycota) reveal imbalanced evolution between nucleotide sequences and chromosome synteny.</title>
        <authorList>
            <person name="Kobayashi Y."/>
            <person name="Kayamori A."/>
            <person name="Aoki K."/>
            <person name="Shiwa Y."/>
            <person name="Matsutani M."/>
            <person name="Fujita N."/>
            <person name="Sugita T."/>
            <person name="Iwasaki W."/>
            <person name="Tanaka N."/>
            <person name="Takashima M."/>
        </authorList>
    </citation>
    <scope>NUCLEOTIDE SEQUENCE</scope>
    <source>
        <strain evidence="2">HIS016</strain>
    </source>
</reference>
<dbReference type="AlphaFoldDB" id="A0AAD3YDC2"/>
<evidence type="ECO:0000313" key="2">
    <source>
        <dbReference type="EMBL" id="GMK57802.1"/>
    </source>
</evidence>
<feature type="region of interest" description="Disordered" evidence="1">
    <location>
        <begin position="1"/>
        <end position="71"/>
    </location>
</feature>
<gene>
    <name evidence="2" type="ORF">CspeluHIS016_0406360</name>
</gene>
<keyword evidence="3" id="KW-1185">Reference proteome</keyword>
<organism evidence="2 3">
    <name type="scientific">Cutaneotrichosporon spelunceum</name>
    <dbReference type="NCBI Taxonomy" id="1672016"/>
    <lineage>
        <taxon>Eukaryota</taxon>
        <taxon>Fungi</taxon>
        <taxon>Dikarya</taxon>
        <taxon>Basidiomycota</taxon>
        <taxon>Agaricomycotina</taxon>
        <taxon>Tremellomycetes</taxon>
        <taxon>Trichosporonales</taxon>
        <taxon>Trichosporonaceae</taxon>
        <taxon>Cutaneotrichosporon</taxon>
    </lineage>
</organism>
<accession>A0AAD3YDC2</accession>
<dbReference type="EMBL" id="BTCM01000004">
    <property type="protein sequence ID" value="GMK57802.1"/>
    <property type="molecule type" value="Genomic_DNA"/>
</dbReference>
<protein>
    <submittedName>
        <fullName evidence="2">Uncharacterized protein</fullName>
    </submittedName>
</protein>
<evidence type="ECO:0000313" key="3">
    <source>
        <dbReference type="Proteomes" id="UP001222932"/>
    </source>
</evidence>